<gene>
    <name evidence="1" type="ORF">CC99x_01201</name>
    <name evidence="2" type="ORF">CC99x_012090</name>
</gene>
<reference evidence="2" key="2">
    <citation type="journal article" date="2016" name="Genome Announc.">
        <title>Draft Genome Sequences of Two Novel Amoeba-Resistant Intranuclear Bacteria, 'Candidatus Berkiella cookevillensis' and 'Candidatus Berkiella aquae'.</title>
        <authorList>
            <person name="Mehari Y.T."/>
            <person name="Arivett B.A."/>
            <person name="Farone A.L."/>
            <person name="Gunderson J.H."/>
            <person name="Farone M.B."/>
        </authorList>
    </citation>
    <scope>NUCLEOTIDE SEQUENCE</scope>
    <source>
        <strain evidence="2">CC99</strain>
    </source>
</reference>
<evidence type="ECO:0000313" key="1">
    <source>
        <dbReference type="EMBL" id="KRG18720.1"/>
    </source>
</evidence>
<sequence>MGNFIKDVIFYTIPNLMNRVVNFILGKETTSEAAKNLSCGVVKDAVVSLGAVAAKTAVQKMIPGANIAAQAAGGLAWGGLNAAVNGSDSTAVTITKGVVGAVAASLVTPVLAIPAVYASDYLVDGAISAGQKVCDFAYNQYKQSNVQAELSKAELSKAKFQFKRPVVRPIAVAQAA</sequence>
<dbReference type="RefSeq" id="WP_057624311.1">
    <property type="nucleotide sequence ID" value="NZ_LKHV02000001.1"/>
</dbReference>
<reference evidence="2" key="3">
    <citation type="submission" date="2021-06" db="EMBL/GenBank/DDBJ databases">
        <title>Genomic Description and Analysis of Intracellular Bacteria, Candidatus Berkiella cookevillensis and Candidatus Berkiella aquae.</title>
        <authorList>
            <person name="Kidane D.T."/>
            <person name="Mehari Y.T."/>
            <person name="Rice F.C."/>
            <person name="Arivett B.A."/>
            <person name="Farone A.L."/>
            <person name="Berk S.G."/>
            <person name="Farone M.B."/>
        </authorList>
    </citation>
    <scope>NUCLEOTIDE SEQUENCE</scope>
    <source>
        <strain evidence="2">CC99</strain>
    </source>
</reference>
<reference evidence="1" key="1">
    <citation type="submission" date="2015-09" db="EMBL/GenBank/DDBJ databases">
        <title>Draft Genome Sequences of Two Novel Amoeba-resistant Intranuclear Bacteria, Candidatus Berkiella cookevillensis and Candidatus Berkiella aquae.</title>
        <authorList>
            <person name="Mehari Y.T."/>
            <person name="Arivett B.A."/>
            <person name="Farone A.L."/>
            <person name="Gunderson J.H."/>
            <person name="Farone M.B."/>
        </authorList>
    </citation>
    <scope>NUCLEOTIDE SEQUENCE [LARGE SCALE GENOMIC DNA]</scope>
    <source>
        <strain evidence="1">CC99</strain>
    </source>
</reference>
<protein>
    <submittedName>
        <fullName evidence="1">Uncharacterized protein</fullName>
    </submittedName>
</protein>
<dbReference type="Proteomes" id="UP000051494">
    <property type="component" value="Unassembled WGS sequence"/>
</dbReference>
<dbReference type="EMBL" id="LKHV01000005">
    <property type="protein sequence ID" value="KRG18720.1"/>
    <property type="molecule type" value="Genomic_DNA"/>
</dbReference>
<comment type="caution">
    <text evidence="1">The sequence shown here is derived from an EMBL/GenBank/DDBJ whole genome shotgun (WGS) entry which is preliminary data.</text>
</comment>
<evidence type="ECO:0000313" key="2">
    <source>
        <dbReference type="EMBL" id="MCS5709636.1"/>
    </source>
</evidence>
<organism evidence="1">
    <name type="scientific">Candidatus Berkiella cookevillensis</name>
    <dbReference type="NCBI Taxonomy" id="437022"/>
    <lineage>
        <taxon>Bacteria</taxon>
        <taxon>Pseudomonadati</taxon>
        <taxon>Pseudomonadota</taxon>
        <taxon>Gammaproteobacteria</taxon>
        <taxon>Candidatus Berkiellales</taxon>
        <taxon>Candidatus Berkiellaceae</taxon>
        <taxon>Candidatus Berkiella</taxon>
    </lineage>
</organism>
<accession>A0A0Q9YDY5</accession>
<keyword evidence="3" id="KW-1185">Reference proteome</keyword>
<evidence type="ECO:0000313" key="3">
    <source>
        <dbReference type="Proteomes" id="UP000051494"/>
    </source>
</evidence>
<name>A0A0Q9YDY5_9GAMM</name>
<dbReference type="EMBL" id="LKHV02000001">
    <property type="protein sequence ID" value="MCS5709636.1"/>
    <property type="molecule type" value="Genomic_DNA"/>
</dbReference>
<proteinExistence type="predicted"/>
<dbReference type="AlphaFoldDB" id="A0A0Q9YDY5"/>